<name>A0A161ZVK6_9BACI</name>
<keyword evidence="5 8" id="KW-0812">Transmembrane</keyword>
<protein>
    <submittedName>
        <fullName evidence="9">Iron ABC transporter permease</fullName>
    </submittedName>
</protein>
<reference evidence="9 10" key="1">
    <citation type="submission" date="2016-04" db="EMBL/GenBank/DDBJ databases">
        <title>Draft genome sequence of Aeribacillus pallidus 8m3 from petroleum reservoir.</title>
        <authorList>
            <person name="Poltaraus A.B."/>
            <person name="Nazina T.N."/>
            <person name="Tourova T.P."/>
            <person name="Malakho S.M."/>
            <person name="Korshunova A.V."/>
            <person name="Sokolova D.S."/>
        </authorList>
    </citation>
    <scope>NUCLEOTIDE SEQUENCE [LARGE SCALE GENOMIC DNA]</scope>
    <source>
        <strain evidence="9 10">8m3</strain>
    </source>
</reference>
<dbReference type="PANTHER" id="PTHR30472">
    <property type="entry name" value="FERRIC ENTEROBACTIN TRANSPORT SYSTEM PERMEASE PROTEIN"/>
    <property type="match status" value="1"/>
</dbReference>
<feature type="transmembrane region" description="Helical" evidence="8">
    <location>
        <begin position="215"/>
        <end position="236"/>
    </location>
</feature>
<evidence type="ECO:0000256" key="2">
    <source>
        <dbReference type="ARBA" id="ARBA00007935"/>
    </source>
</evidence>
<evidence type="ECO:0000256" key="1">
    <source>
        <dbReference type="ARBA" id="ARBA00004651"/>
    </source>
</evidence>
<feature type="transmembrane region" description="Helical" evidence="8">
    <location>
        <begin position="76"/>
        <end position="94"/>
    </location>
</feature>
<dbReference type="Pfam" id="PF01032">
    <property type="entry name" value="FecCD"/>
    <property type="match status" value="1"/>
</dbReference>
<keyword evidence="7 8" id="KW-0472">Membrane</keyword>
<sequence length="350" mass="37522">MKKYVSLRIGNVISFLIDKKAFFLSFVFFLAAFFVILVSASVGEVMISPVQVFQTIFGIGDGTNELVIKQFRLPRILISLLVGMCLAVAGGILQNLVRNPLASPDIIGITGGASAAVVLFLMLFSDKNHSLTVSIHWMPLAAFIGAAVTGICVYLLSWKNGVTAIRLVLVGIGISFLTKALTTLLMIKGPIYQASQANIWITGSVYAANWSQVKILFPATIILLLITVVTVRTINIQSFGDEIAIGMGNRVQLTRFFLLFLGTALTAVAVAFGGGIGFVGLIAPHIARKLVGSSFGLMLPISAFVGALIVMLSDLLGKTIFLPHEIPAGVFTSAIGAPYFIYLLMKHRNI</sequence>
<dbReference type="RefSeq" id="WP_063386945.1">
    <property type="nucleotide sequence ID" value="NZ_LWBR01000010.1"/>
</dbReference>
<keyword evidence="3" id="KW-0813">Transport</keyword>
<organism evidence="9 10">
    <name type="scientific">Aeribacillus pallidus</name>
    <dbReference type="NCBI Taxonomy" id="33936"/>
    <lineage>
        <taxon>Bacteria</taxon>
        <taxon>Bacillati</taxon>
        <taxon>Bacillota</taxon>
        <taxon>Bacilli</taxon>
        <taxon>Bacillales</taxon>
        <taxon>Bacillaceae</taxon>
        <taxon>Aeribacillus</taxon>
    </lineage>
</organism>
<evidence type="ECO:0000256" key="8">
    <source>
        <dbReference type="SAM" id="Phobius"/>
    </source>
</evidence>
<accession>A0A161ZVK6</accession>
<evidence type="ECO:0000256" key="6">
    <source>
        <dbReference type="ARBA" id="ARBA00022989"/>
    </source>
</evidence>
<dbReference type="GO" id="GO:0022857">
    <property type="term" value="F:transmembrane transporter activity"/>
    <property type="evidence" value="ECO:0007669"/>
    <property type="project" value="InterPro"/>
</dbReference>
<feature type="transmembrane region" description="Helical" evidence="8">
    <location>
        <begin position="137"/>
        <end position="158"/>
    </location>
</feature>
<dbReference type="OrthoDB" id="9811721at2"/>
<comment type="subcellular location">
    <subcellularLocation>
        <location evidence="1">Cell membrane</location>
        <topology evidence="1">Multi-pass membrane protein</topology>
    </subcellularLocation>
</comment>
<feature type="transmembrane region" description="Helical" evidence="8">
    <location>
        <begin position="106"/>
        <end position="125"/>
    </location>
</feature>
<evidence type="ECO:0000256" key="3">
    <source>
        <dbReference type="ARBA" id="ARBA00022448"/>
    </source>
</evidence>
<dbReference type="GO" id="GO:0033214">
    <property type="term" value="P:siderophore-iron import into cell"/>
    <property type="evidence" value="ECO:0007669"/>
    <property type="project" value="TreeGrafter"/>
</dbReference>
<feature type="transmembrane region" description="Helical" evidence="8">
    <location>
        <begin position="295"/>
        <end position="316"/>
    </location>
</feature>
<feature type="transmembrane region" description="Helical" evidence="8">
    <location>
        <begin position="328"/>
        <end position="345"/>
    </location>
</feature>
<evidence type="ECO:0000256" key="7">
    <source>
        <dbReference type="ARBA" id="ARBA00023136"/>
    </source>
</evidence>
<dbReference type="AlphaFoldDB" id="A0A161ZVK6"/>
<comment type="caution">
    <text evidence="9">The sequence shown here is derived from an EMBL/GenBank/DDBJ whole genome shotgun (WGS) entry which is preliminary data.</text>
</comment>
<dbReference type="InterPro" id="IPR000522">
    <property type="entry name" value="ABC_transptr_permease_BtuC"/>
</dbReference>
<evidence type="ECO:0000256" key="4">
    <source>
        <dbReference type="ARBA" id="ARBA00022475"/>
    </source>
</evidence>
<dbReference type="GO" id="GO:0005886">
    <property type="term" value="C:plasma membrane"/>
    <property type="evidence" value="ECO:0007669"/>
    <property type="project" value="UniProtKB-SubCell"/>
</dbReference>
<evidence type="ECO:0000256" key="5">
    <source>
        <dbReference type="ARBA" id="ARBA00022692"/>
    </source>
</evidence>
<feature type="transmembrane region" description="Helical" evidence="8">
    <location>
        <begin position="164"/>
        <end position="187"/>
    </location>
</feature>
<dbReference type="Proteomes" id="UP000076476">
    <property type="component" value="Unassembled WGS sequence"/>
</dbReference>
<dbReference type="EMBL" id="LWBR01000010">
    <property type="protein sequence ID" value="KZN97367.1"/>
    <property type="molecule type" value="Genomic_DNA"/>
</dbReference>
<dbReference type="STRING" id="33936.AZI98_03675"/>
<comment type="similarity">
    <text evidence="2">Belongs to the binding-protein-dependent transport system permease family. FecCD subfamily.</text>
</comment>
<keyword evidence="6 8" id="KW-1133">Transmembrane helix</keyword>
<feature type="transmembrane region" description="Helical" evidence="8">
    <location>
        <begin position="21"/>
        <end position="40"/>
    </location>
</feature>
<dbReference type="FunFam" id="1.10.3470.10:FF:000001">
    <property type="entry name" value="Vitamin B12 ABC transporter permease BtuC"/>
    <property type="match status" value="1"/>
</dbReference>
<keyword evidence="4" id="KW-1003">Cell membrane</keyword>
<dbReference type="InterPro" id="IPR037294">
    <property type="entry name" value="ABC_BtuC-like"/>
</dbReference>
<dbReference type="PANTHER" id="PTHR30472:SF24">
    <property type="entry name" value="FERRIC ENTEROBACTIN TRANSPORT SYSTEM PERMEASE PROTEIN FEPG"/>
    <property type="match status" value="1"/>
</dbReference>
<dbReference type="CDD" id="cd06550">
    <property type="entry name" value="TM_ABC_iron-siderophores_like"/>
    <property type="match status" value="1"/>
</dbReference>
<keyword evidence="10" id="KW-1185">Reference proteome</keyword>
<feature type="transmembrane region" description="Helical" evidence="8">
    <location>
        <begin position="256"/>
        <end position="283"/>
    </location>
</feature>
<dbReference type="Gene3D" id="1.10.3470.10">
    <property type="entry name" value="ABC transporter involved in vitamin B12 uptake, BtuC"/>
    <property type="match status" value="1"/>
</dbReference>
<evidence type="ECO:0000313" key="10">
    <source>
        <dbReference type="Proteomes" id="UP000076476"/>
    </source>
</evidence>
<evidence type="ECO:0000313" key="9">
    <source>
        <dbReference type="EMBL" id="KZN97367.1"/>
    </source>
</evidence>
<proteinExistence type="inferred from homology"/>
<gene>
    <name evidence="9" type="ORF">AZI98_03675</name>
</gene>
<dbReference type="SUPFAM" id="SSF81345">
    <property type="entry name" value="ABC transporter involved in vitamin B12 uptake, BtuC"/>
    <property type="match status" value="1"/>
</dbReference>